<feature type="domain" description="DUF3298" evidence="1">
    <location>
        <begin position="119"/>
        <end position="189"/>
    </location>
</feature>
<comment type="caution">
    <text evidence="2">The sequence shown here is derived from an EMBL/GenBank/DDBJ whole genome shotgun (WGS) entry which is preliminary data.</text>
</comment>
<organism evidence="2 3">
    <name type="scientific">Saccharococcus thermophilus</name>
    <dbReference type="NCBI Taxonomy" id="29396"/>
    <lineage>
        <taxon>Bacteria</taxon>
        <taxon>Bacillati</taxon>
        <taxon>Bacillota</taxon>
        <taxon>Bacilli</taxon>
        <taxon>Bacillales</taxon>
        <taxon>Anoxybacillaceae</taxon>
        <taxon>Saccharococcus</taxon>
    </lineage>
</organism>
<protein>
    <recommendedName>
        <fullName evidence="1">DUF3298 domain-containing protein</fullName>
    </recommendedName>
</protein>
<proteinExistence type="predicted"/>
<evidence type="ECO:0000259" key="1">
    <source>
        <dbReference type="Pfam" id="PF11738"/>
    </source>
</evidence>
<dbReference type="InterPro" id="IPR037126">
    <property type="entry name" value="PdaC/RsiV-like_sf"/>
</dbReference>
<dbReference type="EMBL" id="JAASRS010000001">
    <property type="protein sequence ID" value="NIK14564.1"/>
    <property type="molecule type" value="Genomic_DNA"/>
</dbReference>
<gene>
    <name evidence="2" type="ORF">BDD39_001074</name>
</gene>
<dbReference type="Proteomes" id="UP000532769">
    <property type="component" value="Unassembled WGS sequence"/>
</dbReference>
<dbReference type="Gene3D" id="3.30.565.40">
    <property type="entry name" value="Fervidobacterium nodosum Rt17-B1 like"/>
    <property type="match status" value="1"/>
</dbReference>
<sequence>MPMIAEPFRLPVQILPVHVTSPTVHLYYPQVTGLPDIRIQQHINQVIYQQLHSIIKQQGYYENPAQTEMTGIYEIKTNERGILSLAQNNYTYIYMHANGLTITKSLTFDTRTGKSYTLKELFKPNSDYVKKISMLIEQQIQQRQISLTSNFTVIRPDQDYYIADKSLVIYFQMYEITPRPYGLPMFPISVYELQDLIDETGPLGKMILD</sequence>
<dbReference type="Gene3D" id="3.90.640.20">
    <property type="entry name" value="Heat-shock cognate protein, ATPase"/>
    <property type="match status" value="1"/>
</dbReference>
<dbReference type="Pfam" id="PF11738">
    <property type="entry name" value="DUF3298"/>
    <property type="match status" value="1"/>
</dbReference>
<accession>A0A846MHV6</accession>
<evidence type="ECO:0000313" key="2">
    <source>
        <dbReference type="EMBL" id="NIK14564.1"/>
    </source>
</evidence>
<reference evidence="2 3" key="1">
    <citation type="submission" date="2020-03" db="EMBL/GenBank/DDBJ databases">
        <title>Genomic Encyclopedia of Archaeal and Bacterial Type Strains, Phase II (KMG-II): from individual species to whole genera.</title>
        <authorList>
            <person name="Goeker M."/>
        </authorList>
    </citation>
    <scope>NUCLEOTIDE SEQUENCE [LARGE SCALE GENOMIC DNA]</scope>
    <source>
        <strain evidence="2 3">DSM 4749</strain>
    </source>
</reference>
<name>A0A846MHV6_9BACL</name>
<evidence type="ECO:0000313" key="3">
    <source>
        <dbReference type="Proteomes" id="UP000532769"/>
    </source>
</evidence>
<dbReference type="InterPro" id="IPR021729">
    <property type="entry name" value="DUF3298"/>
</dbReference>
<dbReference type="AlphaFoldDB" id="A0A846MHV6"/>
<keyword evidence="3" id="KW-1185">Reference proteome</keyword>
<dbReference type="RefSeq" id="WP_243845992.1">
    <property type="nucleotide sequence ID" value="NZ_JAASRS010000001.1"/>
</dbReference>